<evidence type="ECO:0000256" key="3">
    <source>
        <dbReference type="ARBA" id="ARBA00022692"/>
    </source>
</evidence>
<sequence>MNVRILAVLAVTALALAAWFYSKQEEPIKPALPEKPTASYEVTQIQAVQTNPETGQTEYTVTADSLVKNDAGEDEMRGATVRWQPPQGESFILTADKAQMNQETGELYLSNGFTMQREATSQKAALTIQGRQLTANTKQRTVSSQEPLTVVQGKDRFKAAGFSANLATGEYTFERIEVLFNAPKREDKSLF</sequence>
<evidence type="ECO:0000256" key="4">
    <source>
        <dbReference type="ARBA" id="ARBA00022989"/>
    </source>
</evidence>
<reference evidence="6" key="1">
    <citation type="submission" date="2021-12" db="EMBL/GenBank/DDBJ databases">
        <title>taxonomy of Moraxella sp. ZY201224.</title>
        <authorList>
            <person name="Li F."/>
        </authorList>
    </citation>
    <scope>NUCLEOTIDE SEQUENCE</scope>
    <source>
        <strain evidence="6">ZY201224</strain>
    </source>
</reference>
<evidence type="ECO:0000256" key="2">
    <source>
        <dbReference type="ARBA" id="ARBA00022519"/>
    </source>
</evidence>
<dbReference type="EMBL" id="CP089977">
    <property type="protein sequence ID" value="UXZ05032.1"/>
    <property type="molecule type" value="Genomic_DNA"/>
</dbReference>
<evidence type="ECO:0000256" key="5">
    <source>
        <dbReference type="ARBA" id="ARBA00023136"/>
    </source>
</evidence>
<gene>
    <name evidence="6" type="primary">lptC</name>
    <name evidence="6" type="ORF">LU297_00835</name>
</gene>
<dbReference type="PANTHER" id="PTHR37481">
    <property type="entry name" value="LIPOPOLYSACCHARIDE EXPORT SYSTEM PROTEIN LPTC"/>
    <property type="match status" value="1"/>
</dbReference>
<dbReference type="PANTHER" id="PTHR37481:SF1">
    <property type="entry name" value="LIPOPOLYSACCHARIDE EXPORT SYSTEM PROTEIN LPTC"/>
    <property type="match status" value="1"/>
</dbReference>
<keyword evidence="3" id="KW-0812">Transmembrane</keyword>
<dbReference type="Pfam" id="PF06835">
    <property type="entry name" value="LptC"/>
    <property type="match status" value="1"/>
</dbReference>
<name>A0ABY6F4K7_9GAMM</name>
<dbReference type="Proteomes" id="UP001063782">
    <property type="component" value="Chromosome"/>
</dbReference>
<accession>A0ABY6F4K7</accession>
<dbReference type="InterPro" id="IPR026265">
    <property type="entry name" value="LptC"/>
</dbReference>
<protein>
    <submittedName>
        <fullName evidence="6">LPS export ABC transporter periplasmic protein LptC</fullName>
    </submittedName>
</protein>
<keyword evidence="5" id="KW-0472">Membrane</keyword>
<dbReference type="InterPro" id="IPR052363">
    <property type="entry name" value="LPS_export_LptC"/>
</dbReference>
<dbReference type="NCBIfam" id="TIGR04409">
    <property type="entry name" value="LptC_YrbK"/>
    <property type="match status" value="1"/>
</dbReference>
<proteinExistence type="predicted"/>
<organism evidence="6 7">
    <name type="scientific">Moraxella nasicaprae</name>
    <dbReference type="NCBI Taxonomy" id="2904122"/>
    <lineage>
        <taxon>Bacteria</taxon>
        <taxon>Pseudomonadati</taxon>
        <taxon>Pseudomonadota</taxon>
        <taxon>Gammaproteobacteria</taxon>
        <taxon>Moraxellales</taxon>
        <taxon>Moraxellaceae</taxon>
        <taxon>Moraxella</taxon>
    </lineage>
</organism>
<keyword evidence="7" id="KW-1185">Reference proteome</keyword>
<keyword evidence="2" id="KW-0997">Cell inner membrane</keyword>
<evidence type="ECO:0000313" key="6">
    <source>
        <dbReference type="EMBL" id="UXZ05032.1"/>
    </source>
</evidence>
<dbReference type="RefSeq" id="WP_263076534.1">
    <property type="nucleotide sequence ID" value="NZ_CP089977.1"/>
</dbReference>
<evidence type="ECO:0000256" key="1">
    <source>
        <dbReference type="ARBA" id="ARBA00022475"/>
    </source>
</evidence>
<keyword evidence="1" id="KW-1003">Cell membrane</keyword>
<evidence type="ECO:0000313" key="7">
    <source>
        <dbReference type="Proteomes" id="UP001063782"/>
    </source>
</evidence>
<keyword evidence="4" id="KW-1133">Transmembrane helix</keyword>
<dbReference type="InterPro" id="IPR010664">
    <property type="entry name" value="LipoPS_assembly_LptC-rel"/>
</dbReference>
<dbReference type="Gene3D" id="2.60.450.10">
    <property type="entry name" value="Lipopolysaccharide (LPS) transport protein A like domain"/>
    <property type="match status" value="1"/>
</dbReference>